<accession>A0A3E5G347</accession>
<protein>
    <submittedName>
        <fullName evidence="4">ATP-binding protein</fullName>
    </submittedName>
    <submittedName>
        <fullName evidence="3">Predicted ATPase (AAA+ superfamily)</fullName>
    </submittedName>
</protein>
<evidence type="ECO:0000313" key="5">
    <source>
        <dbReference type="Proteomes" id="UP000095606"/>
    </source>
</evidence>
<sequence length="422" mass="49698">MEREIIRKIIIEGQEFVNEIPLIKRPFFFEKNGNYVFVGIRQAGKSYLLYQRIQQLIEEGHSIEEMVYINFDDERLRQFTTHDFDLILQAYASMFNLRPILFFDEIQNIEGWENFARRLANQKYNVYITGSNAKMLSREIATTLGGRYWNADVYPYSFFEYLKAKNITLATNWMYGKQSAEVSKLFNDYFSFGGFPELVDIIAKRAWLNDIYSKIFFSDLIVRNKIRNEEAMGLLVKRLAEGVKQPVSHTRLANLISTAGIKISKATIIDFIKYLKESCLLFPLENYAAKFAERNSNMKYYFIDNGLLHIFLTDANTSLLENIVAIQLYKKYGNEVYFYNQNIEVDFIIPEQKTAYQVSYSLMDENTYQRETEALIKLNTVFPMEQMYIITKDEERTIAHEKGINIEVIPVWKWLLNETIIK</sequence>
<dbReference type="Proteomes" id="UP000095606">
    <property type="component" value="Unassembled WGS sequence"/>
</dbReference>
<dbReference type="Proteomes" id="UP001060104">
    <property type="component" value="Chromosome"/>
</dbReference>
<dbReference type="GeneID" id="69589773"/>
<dbReference type="EMBL" id="CZAE01000013">
    <property type="protein sequence ID" value="CUP56463.1"/>
    <property type="molecule type" value="Genomic_DNA"/>
</dbReference>
<dbReference type="PANTHER" id="PTHR33295">
    <property type="entry name" value="ATPASE"/>
    <property type="match status" value="1"/>
</dbReference>
<dbReference type="AlphaFoldDB" id="A0A3E5G347"/>
<dbReference type="Pfam" id="PF13635">
    <property type="entry name" value="DUF4143"/>
    <property type="match status" value="1"/>
</dbReference>
<keyword evidence="4" id="KW-0067">ATP-binding</keyword>
<keyword evidence="4" id="KW-0547">Nucleotide-binding</keyword>
<proteinExistence type="predicted"/>
<name>A0A3E5G347_9BACE</name>
<dbReference type="InterPro" id="IPR027417">
    <property type="entry name" value="P-loop_NTPase"/>
</dbReference>
<evidence type="ECO:0000259" key="2">
    <source>
        <dbReference type="Pfam" id="PF13635"/>
    </source>
</evidence>
<evidence type="ECO:0000313" key="6">
    <source>
        <dbReference type="Proteomes" id="UP001060104"/>
    </source>
</evidence>
<dbReference type="SUPFAM" id="SSF52540">
    <property type="entry name" value="P-loop containing nucleoside triphosphate hydrolases"/>
    <property type="match status" value="1"/>
</dbReference>
<reference evidence="3 5" key="1">
    <citation type="submission" date="2015-09" db="EMBL/GenBank/DDBJ databases">
        <authorList>
            <consortium name="Pathogen Informatics"/>
        </authorList>
    </citation>
    <scope>NUCLEOTIDE SEQUENCE [LARGE SCALE GENOMIC DNA]</scope>
    <source>
        <strain evidence="3 5">2789STDY5834846</strain>
    </source>
</reference>
<dbReference type="GO" id="GO:0005524">
    <property type="term" value="F:ATP binding"/>
    <property type="evidence" value="ECO:0007669"/>
    <property type="project" value="UniProtKB-KW"/>
</dbReference>
<evidence type="ECO:0000313" key="4">
    <source>
        <dbReference type="EMBL" id="UVQ72364.1"/>
    </source>
</evidence>
<dbReference type="InterPro" id="IPR041682">
    <property type="entry name" value="AAA_14"/>
</dbReference>
<evidence type="ECO:0000313" key="3">
    <source>
        <dbReference type="EMBL" id="CUP56463.1"/>
    </source>
</evidence>
<dbReference type="RefSeq" id="WP_022302114.1">
    <property type="nucleotide sequence ID" value="NZ_CABMFH010000035.1"/>
</dbReference>
<dbReference type="EMBL" id="CP103141">
    <property type="protein sequence ID" value="UVQ72364.1"/>
    <property type="molecule type" value="Genomic_DNA"/>
</dbReference>
<dbReference type="Pfam" id="PF13173">
    <property type="entry name" value="AAA_14"/>
    <property type="match status" value="1"/>
</dbReference>
<evidence type="ECO:0000259" key="1">
    <source>
        <dbReference type="Pfam" id="PF13173"/>
    </source>
</evidence>
<keyword evidence="6" id="KW-1185">Reference proteome</keyword>
<feature type="domain" description="AAA" evidence="1">
    <location>
        <begin position="35"/>
        <end position="162"/>
    </location>
</feature>
<dbReference type="InterPro" id="IPR025420">
    <property type="entry name" value="DUF4143"/>
</dbReference>
<accession>A0A174P696</accession>
<gene>
    <name evidence="3" type="ORF">ERS852461_02873</name>
    <name evidence="4" type="ORF">NXY30_14900</name>
</gene>
<reference evidence="4" key="2">
    <citation type="submission" date="2022-08" db="EMBL/GenBank/DDBJ databases">
        <title>Genome Sequencing of Bacteroides fragilis Group Isolates with Nanopore Technology.</title>
        <authorList>
            <person name="Tisza M.J."/>
            <person name="Smith D."/>
            <person name="Dekker J.P."/>
        </authorList>
    </citation>
    <scope>NUCLEOTIDE SEQUENCE</scope>
    <source>
        <strain evidence="4">BFG-527</strain>
    </source>
</reference>
<feature type="domain" description="DUF4143" evidence="2">
    <location>
        <begin position="219"/>
        <end position="353"/>
    </location>
</feature>
<dbReference type="PANTHER" id="PTHR33295:SF8">
    <property type="entry name" value="AAA+ ATPASE DOMAIN-CONTAINING PROTEIN"/>
    <property type="match status" value="1"/>
</dbReference>
<organism evidence="3 5">
    <name type="scientific">Bacteroides faecis</name>
    <dbReference type="NCBI Taxonomy" id="674529"/>
    <lineage>
        <taxon>Bacteria</taxon>
        <taxon>Pseudomonadati</taxon>
        <taxon>Bacteroidota</taxon>
        <taxon>Bacteroidia</taxon>
        <taxon>Bacteroidales</taxon>
        <taxon>Bacteroidaceae</taxon>
        <taxon>Bacteroides</taxon>
    </lineage>
</organism>